<evidence type="ECO:0000313" key="1">
    <source>
        <dbReference type="EMBL" id="ADO59818.1"/>
    </source>
</evidence>
<protein>
    <submittedName>
        <fullName evidence="1">Uncharacterized protein</fullName>
    </submittedName>
</protein>
<reference evidence="1 2" key="1">
    <citation type="journal article" date="2011" name="J. Bacteriol.">
        <title>Complete genome sequence of Paenibacillus polymyxa SC2, a strain of plant growth-promoting Rhizobacterium with broad-spectrum antimicrobial activity.</title>
        <authorList>
            <person name="Ma M."/>
            <person name="Wang C."/>
            <person name="Ding Y."/>
            <person name="Li L."/>
            <person name="Shen D."/>
            <person name="Jiang X."/>
            <person name="Guan D."/>
            <person name="Cao F."/>
            <person name="Chen H."/>
            <person name="Feng R."/>
            <person name="Wang X."/>
            <person name="Ge Y."/>
            <person name="Yao L."/>
            <person name="Bing X."/>
            <person name="Yang X."/>
            <person name="Li J."/>
            <person name="Du B."/>
        </authorList>
    </citation>
    <scope>NUCLEOTIDE SEQUENCE [LARGE SCALE GENOMIC DNA]</scope>
    <source>
        <strain evidence="1 2">SC2</strain>
        <plasmid evidence="2">pSC2</plasmid>
    </source>
</reference>
<dbReference type="PATRIC" id="fig|886882.15.peg.5489"/>
<geneLocation type="plasmid" evidence="1 2">
    <name>pSC2</name>
</geneLocation>
<sequence length="569" mass="63837">MNTKSIEINFGATADAEGKIHDKKDVTLNNLVSGSIYQYTFKTTVNRQDNDDHYLSIDIMGDNIDLEAVTQSNTEVTICTSNSPRLFISEGVKIFELEGTDYKDGDIVTVKLVIEFVSSDIQFLTNEVLLQSKKDKISNPICVGISDHILNFFTTDGLGVKTFPLDNQGIKNISMRPASPFDFKIIASSMLIELKVQVQINFWHENELCCSALLSSEIGLSPKMVTSTNDSLGFKIENAVVNEEILYPYYDKDKIINYFQSEQAIADTMVIISREIVSLDPNSKYSFASLANNLSLPNIWQTFSGFRVHFERFDYRIGYINNESVGFLFVVFSIESLHLPSPCSYLKNNNIESTLVNQTRSLFKDWNQDNCKPLTNWITLGFSHSSLNEIVEPFANQGMEERQTIHGRPVSGELYYYFRSRFDSLQINPTSLTLDLRIVDTGGKIEASIGSGCTKITGSVSISLIFEGIHAAVKIKRMNKFFVLTPEIAIDKISVQVGNTPHPVDQIIGKILTDFSEGPIRVGIALVMMKQHEIPLFLGEYSGIVYSLVKADYFENESFVLTVDANIPK</sequence>
<dbReference type="RefSeq" id="WP_013386232.1">
    <property type="nucleotide sequence ID" value="NC_014628.2"/>
</dbReference>
<keyword evidence="1" id="KW-0614">Plasmid</keyword>
<name>E3EKI6_PAEPS</name>
<organism evidence="1 2">
    <name type="scientific">Paenibacillus polymyxa (strain SC2)</name>
    <name type="common">Bacillus polymyxa</name>
    <dbReference type="NCBI Taxonomy" id="886882"/>
    <lineage>
        <taxon>Bacteria</taxon>
        <taxon>Bacillati</taxon>
        <taxon>Bacillota</taxon>
        <taxon>Bacilli</taxon>
        <taxon>Bacillales</taxon>
        <taxon>Paenibacillaceae</taxon>
        <taxon>Paenibacillus</taxon>
    </lineage>
</organism>
<dbReference type="AlphaFoldDB" id="E3EKI6"/>
<dbReference type="HOGENOM" id="CLU_478846_0_0_9"/>
<dbReference type="Proteomes" id="UP000006868">
    <property type="component" value="Plasmid pSC2"/>
</dbReference>
<accession>E3EKI6</accession>
<evidence type="ECO:0000313" key="2">
    <source>
        <dbReference type="Proteomes" id="UP000006868"/>
    </source>
</evidence>
<proteinExistence type="predicted"/>
<dbReference type="KEGG" id="ppm:PPSC2_26085"/>
<gene>
    <name evidence="1" type="ORF">PPSC2_26085</name>
</gene>
<dbReference type="EMBL" id="CP002214">
    <property type="protein sequence ID" value="ADO59818.1"/>
    <property type="molecule type" value="Genomic_DNA"/>
</dbReference>